<keyword evidence="4" id="KW-1185">Reference proteome</keyword>
<dbReference type="Pfam" id="PF18968">
    <property type="entry name" value="DUF5707"/>
    <property type="match status" value="1"/>
</dbReference>
<dbReference type="Proteomes" id="UP000659767">
    <property type="component" value="Unassembled WGS sequence"/>
</dbReference>
<dbReference type="EMBL" id="BMSZ01000014">
    <property type="protein sequence ID" value="GGS68068.1"/>
    <property type="molecule type" value="Genomic_DNA"/>
</dbReference>
<dbReference type="InterPro" id="IPR043761">
    <property type="entry name" value="DUF5707"/>
</dbReference>
<keyword evidence="2" id="KW-0732">Signal</keyword>
<sequence>MRIRATVAAVSGALALSALAVPAAQADDGRSWSVPHPFSASQPSKAESGKAKRSFGATAQGGSALITHAVLNGGKPAVAGTKTPQTYSLSITATDDSGITDVYAYVWRGKSVDDPDSIGIYQNEDVNDCKAVDANTLTCKMTVTFDPAMLYNSDAGSWKIGAAALANDGEVIENHTAGKTSLQRFSKLTVNASPEPVKKGQTLTVTGKLTRANWDTATYKGYTNQPVKLQFKKKGATSYTTVKTVTSSSTGTLKTTVKASVDGYWRYSFAGTSTTPAVSAAGDFVDVK</sequence>
<proteinExistence type="predicted"/>
<feature type="signal peptide" evidence="2">
    <location>
        <begin position="1"/>
        <end position="26"/>
    </location>
</feature>
<dbReference type="RefSeq" id="WP_069735398.1">
    <property type="nucleotide sequence ID" value="NZ_BMSZ01000014.1"/>
</dbReference>
<evidence type="ECO:0000313" key="3">
    <source>
        <dbReference type="EMBL" id="GGS68068.1"/>
    </source>
</evidence>
<feature type="region of interest" description="Disordered" evidence="1">
    <location>
        <begin position="30"/>
        <end position="53"/>
    </location>
</feature>
<name>A0ABQ2TIR0_STRBA</name>
<organism evidence="3 4">
    <name type="scientific">Streptomyces badius</name>
    <dbReference type="NCBI Taxonomy" id="1941"/>
    <lineage>
        <taxon>Bacteria</taxon>
        <taxon>Bacillati</taxon>
        <taxon>Actinomycetota</taxon>
        <taxon>Actinomycetes</taxon>
        <taxon>Kitasatosporales</taxon>
        <taxon>Streptomycetaceae</taxon>
        <taxon>Streptomyces</taxon>
    </lineage>
</organism>
<protein>
    <recommendedName>
        <fullName evidence="5">Calcium-binding protein</fullName>
    </recommendedName>
</protein>
<accession>A0ABQ2TIR0</accession>
<reference evidence="4" key="1">
    <citation type="journal article" date="2019" name="Int. J. Syst. Evol. Microbiol.">
        <title>The Global Catalogue of Microorganisms (GCM) 10K type strain sequencing project: providing services to taxonomists for standard genome sequencing and annotation.</title>
        <authorList>
            <consortium name="The Broad Institute Genomics Platform"/>
            <consortium name="The Broad Institute Genome Sequencing Center for Infectious Disease"/>
            <person name="Wu L."/>
            <person name="Ma J."/>
        </authorList>
    </citation>
    <scope>NUCLEOTIDE SEQUENCE [LARGE SCALE GENOMIC DNA]</scope>
    <source>
        <strain evidence="4">JCM 4350</strain>
    </source>
</reference>
<feature type="chain" id="PRO_5045315053" description="Calcium-binding protein" evidence="2">
    <location>
        <begin position="27"/>
        <end position="288"/>
    </location>
</feature>
<gene>
    <name evidence="3" type="ORF">GCM10010253_48860</name>
</gene>
<evidence type="ECO:0000256" key="2">
    <source>
        <dbReference type="SAM" id="SignalP"/>
    </source>
</evidence>
<evidence type="ECO:0000313" key="4">
    <source>
        <dbReference type="Proteomes" id="UP000659767"/>
    </source>
</evidence>
<evidence type="ECO:0000256" key="1">
    <source>
        <dbReference type="SAM" id="MobiDB-lite"/>
    </source>
</evidence>
<comment type="caution">
    <text evidence="3">The sequence shown here is derived from an EMBL/GenBank/DDBJ whole genome shotgun (WGS) entry which is preliminary data.</text>
</comment>
<evidence type="ECO:0008006" key="5">
    <source>
        <dbReference type="Google" id="ProtNLM"/>
    </source>
</evidence>